<dbReference type="AlphaFoldDB" id="A0A7M7SVU5"/>
<keyword evidence="1" id="KW-0732">Signal</keyword>
<organism evidence="4 5">
    <name type="scientific">Strongylocentrotus purpuratus</name>
    <name type="common">Purple sea urchin</name>
    <dbReference type="NCBI Taxonomy" id="7668"/>
    <lineage>
        <taxon>Eukaryota</taxon>
        <taxon>Metazoa</taxon>
        <taxon>Echinodermata</taxon>
        <taxon>Eleutherozoa</taxon>
        <taxon>Echinozoa</taxon>
        <taxon>Echinoidea</taxon>
        <taxon>Euechinoidea</taxon>
        <taxon>Echinacea</taxon>
        <taxon>Camarodonta</taxon>
        <taxon>Echinidea</taxon>
        <taxon>Strongylocentrotidae</taxon>
        <taxon>Strongylocentrotus</taxon>
    </lineage>
</organism>
<dbReference type="PANTHER" id="PTHR46439">
    <property type="entry name" value="CYSTEINE-RICH MOTOR NEURON 1 PROTEIN"/>
    <property type="match status" value="1"/>
</dbReference>
<accession>A0A7M7SVU5</accession>
<protein>
    <recommendedName>
        <fullName evidence="3">Antistasin-like domain-containing protein</fullName>
    </recommendedName>
</protein>
<feature type="domain" description="Antistasin-like" evidence="3">
    <location>
        <begin position="272"/>
        <end position="300"/>
    </location>
</feature>
<keyword evidence="2" id="KW-0677">Repeat</keyword>
<proteinExistence type="predicted"/>
<dbReference type="Proteomes" id="UP000007110">
    <property type="component" value="Unassembled WGS sequence"/>
</dbReference>
<evidence type="ECO:0000313" key="4">
    <source>
        <dbReference type="EnsemblMetazoa" id="XP_030834923"/>
    </source>
</evidence>
<feature type="domain" description="Antistasin-like" evidence="3">
    <location>
        <begin position="91"/>
        <end position="122"/>
    </location>
</feature>
<dbReference type="KEGG" id="spu:100891949"/>
<evidence type="ECO:0000259" key="3">
    <source>
        <dbReference type="PROSITE" id="PS51252"/>
    </source>
</evidence>
<dbReference type="EnsemblMetazoa" id="XM_030979063">
    <property type="protein sequence ID" value="XP_030834923"/>
    <property type="gene ID" value="LOC100891949"/>
</dbReference>
<dbReference type="GeneID" id="100891949"/>
<dbReference type="GO" id="GO:0004867">
    <property type="term" value="F:serine-type endopeptidase inhibitor activity"/>
    <property type="evidence" value="ECO:0007669"/>
    <property type="project" value="InterPro"/>
</dbReference>
<dbReference type="PANTHER" id="PTHR46439:SF1">
    <property type="entry name" value="CYSTEINE-RICH MOTOR NEURON 1 PROTEIN"/>
    <property type="match status" value="1"/>
</dbReference>
<dbReference type="Gene3D" id="2.10.22.10">
    <property type="entry name" value="Antistasin, domain 1"/>
    <property type="match status" value="8"/>
</dbReference>
<dbReference type="Pfam" id="PF02822">
    <property type="entry name" value="Antistasin"/>
    <property type="match status" value="5"/>
</dbReference>
<dbReference type="InterPro" id="IPR011061">
    <property type="entry name" value="Hirudin/antistatin"/>
</dbReference>
<dbReference type="InterPro" id="IPR052624">
    <property type="entry name" value="CRIM1"/>
</dbReference>
<feature type="domain" description="Antistasin-like" evidence="3">
    <location>
        <begin position="132"/>
        <end position="159"/>
    </location>
</feature>
<dbReference type="SUPFAM" id="SSF57262">
    <property type="entry name" value="Leech antihemostatic proteins"/>
    <property type="match status" value="4"/>
</dbReference>
<feature type="domain" description="Antistasin-like" evidence="3">
    <location>
        <begin position="308"/>
        <end position="334"/>
    </location>
</feature>
<dbReference type="OrthoDB" id="10021323at2759"/>
<dbReference type="InParanoid" id="A0A7M7SVU5"/>
<evidence type="ECO:0000256" key="2">
    <source>
        <dbReference type="ARBA" id="ARBA00022737"/>
    </source>
</evidence>
<reference evidence="5" key="1">
    <citation type="submission" date="2015-02" db="EMBL/GenBank/DDBJ databases">
        <title>Genome sequencing for Strongylocentrotus purpuratus.</title>
        <authorList>
            <person name="Murali S."/>
            <person name="Liu Y."/>
            <person name="Vee V."/>
            <person name="English A."/>
            <person name="Wang M."/>
            <person name="Skinner E."/>
            <person name="Han Y."/>
            <person name="Muzny D.M."/>
            <person name="Worley K.C."/>
            <person name="Gibbs R.A."/>
        </authorList>
    </citation>
    <scope>NUCLEOTIDE SEQUENCE</scope>
</reference>
<sequence length="389" mass="41821">MGLETLGSLIRPLYWIPTVKCPTLAACSLSCDQGYATNAEGCTVCRCVAHESSCSPSFTSSQCPIMDLCPYGLATSEIGCLICKCRRPTPCPATVPIFCRNPCPHGFASNTFGCPNIASCDCITPANSALCHPEVIQNCKRHCFHGYATDSDGCEICRCRMPFTLGAFFSIAAPVFNVFWQETNHPHMPYAETSLVPASPCPLVDSRTCQEDCPNGLATDMGGCPLCRCKTLAELCPRVDPVICPQVNACPYGLATGPTGCDICICKDKVSCEPVNHLTCSTSCPHGHATDENGCEICQRCLKHAGDCPPVIDCEKHCSYGYASNDEGCPVCKCKQAASHFPLRSTLHSELFDTYMTTRCSAVSCDLHCHHGYQLDARGCGLCECIPGK</sequence>
<evidence type="ECO:0000313" key="5">
    <source>
        <dbReference type="Proteomes" id="UP000007110"/>
    </source>
</evidence>
<keyword evidence="5" id="KW-1185">Reference proteome</keyword>
<dbReference type="RefSeq" id="XP_030834923.1">
    <property type="nucleotide sequence ID" value="XM_030979063.1"/>
</dbReference>
<reference evidence="4" key="2">
    <citation type="submission" date="2021-01" db="UniProtKB">
        <authorList>
            <consortium name="EnsemblMetazoa"/>
        </authorList>
    </citation>
    <scope>IDENTIFICATION</scope>
</reference>
<evidence type="ECO:0000256" key="1">
    <source>
        <dbReference type="ARBA" id="ARBA00022729"/>
    </source>
</evidence>
<dbReference type="PROSITE" id="PS51252">
    <property type="entry name" value="ANTISTASIN"/>
    <property type="match status" value="5"/>
</dbReference>
<dbReference type="OMA" id="RVPVCPC"/>
<name>A0A7M7SVU5_STRPU</name>
<dbReference type="InterPro" id="IPR004094">
    <property type="entry name" value="Antistasin-like"/>
</dbReference>
<feature type="domain" description="Antistasin-like" evidence="3">
    <location>
        <begin position="201"/>
        <end position="229"/>
    </location>
</feature>